<gene>
    <name evidence="1" type="ORF">J8273_5520</name>
</gene>
<evidence type="ECO:0000313" key="1">
    <source>
        <dbReference type="EMBL" id="KAG9392516.1"/>
    </source>
</evidence>
<sequence length="302" mass="34976">MGAGIGAEQICRVGEWLEHWDLWVETQPTEALSGLDLIRDYKLGAVIPMEGTLTKGTTTPDFALVSSGIRGARIEVLDASRLGVWGSAHNMIRLEWREQRIQRTKREEVLDIPGVRVWNMRKKAERTSVRRLHRFKSLDEWEEDIRKDMGEPSGHPGSGYREEVIKEKVWSELRHTPWTEEGNKTRSEIMKRDTITRLYTVTRTAAETTKILSEWAYNQPLGTQSHIICQCKAVERPEGWNDILAEAHLRTQYHALRQGQEAEWYNSRAILEMLWLLRSEDHTVREGLQNGRRALLNLRKDG</sequence>
<evidence type="ECO:0000313" key="2">
    <source>
        <dbReference type="Proteomes" id="UP000717585"/>
    </source>
</evidence>
<dbReference type="Proteomes" id="UP000717585">
    <property type="component" value="Unassembled WGS sequence"/>
</dbReference>
<organism evidence="1 2">
    <name type="scientific">Carpediemonas membranifera</name>
    <dbReference type="NCBI Taxonomy" id="201153"/>
    <lineage>
        <taxon>Eukaryota</taxon>
        <taxon>Metamonada</taxon>
        <taxon>Carpediemonas-like organisms</taxon>
        <taxon>Carpediemonas</taxon>
    </lineage>
</organism>
<comment type="caution">
    <text evidence="1">The sequence shown here is derived from an EMBL/GenBank/DDBJ whole genome shotgun (WGS) entry which is preliminary data.</text>
</comment>
<dbReference type="AlphaFoldDB" id="A0A8J6E110"/>
<protein>
    <submittedName>
        <fullName evidence="1">Uncharacterized protein</fullName>
    </submittedName>
</protein>
<accession>A0A8J6E110</accession>
<dbReference type="EMBL" id="JAHDYR010000038">
    <property type="protein sequence ID" value="KAG9392516.1"/>
    <property type="molecule type" value="Genomic_DNA"/>
</dbReference>
<proteinExistence type="predicted"/>
<name>A0A8J6E110_9EUKA</name>
<reference evidence="1" key="1">
    <citation type="submission" date="2021-05" db="EMBL/GenBank/DDBJ databases">
        <title>A free-living protist that lacks canonical eukaryotic 1 DNA replication and segregation systems.</title>
        <authorList>
            <person name="Salas-Leiva D.E."/>
            <person name="Tromer E.C."/>
            <person name="Curtis B.A."/>
            <person name="Jerlstrom-Hultqvist J."/>
            <person name="Kolisko M."/>
            <person name="Yi Z."/>
            <person name="Salas-Leiva J.S."/>
            <person name="Gallot-Lavallee L."/>
            <person name="Kops G.J.P.L."/>
            <person name="Archibald J.M."/>
            <person name="Simpson A.G.B."/>
            <person name="Roger A.J."/>
        </authorList>
    </citation>
    <scope>NUCLEOTIDE SEQUENCE</scope>
    <source>
        <strain evidence="1">BICM</strain>
    </source>
</reference>
<keyword evidence="2" id="KW-1185">Reference proteome</keyword>